<evidence type="ECO:0000313" key="3">
    <source>
        <dbReference type="Proteomes" id="UP000590811"/>
    </source>
</evidence>
<comment type="caution">
    <text evidence="2">The sequence shown here is derived from an EMBL/GenBank/DDBJ whole genome shotgun (WGS) entry which is preliminary data.</text>
</comment>
<protein>
    <submittedName>
        <fullName evidence="2">Uncharacterized protein</fullName>
    </submittedName>
</protein>
<reference evidence="2 3" key="1">
    <citation type="submission" date="2020-08" db="EMBL/GenBank/DDBJ databases">
        <title>Genomic Encyclopedia of Type Strains, Phase IV (KMG-V): Genome sequencing to study the core and pangenomes of soil and plant-associated prokaryotes.</title>
        <authorList>
            <person name="Whitman W."/>
        </authorList>
    </citation>
    <scope>NUCLEOTIDE SEQUENCE [LARGE SCALE GENOMIC DNA]</scope>
    <source>
        <strain evidence="2 3">B3ACCR2</strain>
    </source>
</reference>
<feature type="region of interest" description="Disordered" evidence="1">
    <location>
        <begin position="1"/>
        <end position="76"/>
    </location>
</feature>
<proteinExistence type="predicted"/>
<name>A0A839PSE6_9MICO</name>
<dbReference type="EMBL" id="JACHVT010000004">
    <property type="protein sequence ID" value="MBB2987110.1"/>
    <property type="molecule type" value="Genomic_DNA"/>
</dbReference>
<evidence type="ECO:0000313" key="2">
    <source>
        <dbReference type="EMBL" id="MBB2987110.1"/>
    </source>
</evidence>
<feature type="compositionally biased region" description="Basic and acidic residues" evidence="1">
    <location>
        <begin position="8"/>
        <end position="21"/>
    </location>
</feature>
<gene>
    <name evidence="2" type="ORF">FHW14_002275</name>
</gene>
<organism evidence="2 3">
    <name type="scientific">Terracoccus luteus</name>
    <dbReference type="NCBI Taxonomy" id="53356"/>
    <lineage>
        <taxon>Bacteria</taxon>
        <taxon>Bacillati</taxon>
        <taxon>Actinomycetota</taxon>
        <taxon>Actinomycetes</taxon>
        <taxon>Micrococcales</taxon>
        <taxon>Intrasporangiaceae</taxon>
        <taxon>Terracoccus</taxon>
    </lineage>
</organism>
<accession>A0A839PSE6</accession>
<evidence type="ECO:0000256" key="1">
    <source>
        <dbReference type="SAM" id="MobiDB-lite"/>
    </source>
</evidence>
<feature type="compositionally biased region" description="Pro residues" evidence="1">
    <location>
        <begin position="58"/>
        <end position="67"/>
    </location>
</feature>
<dbReference type="RefSeq" id="WP_184510319.1">
    <property type="nucleotide sequence ID" value="NZ_JACHVT010000004.1"/>
</dbReference>
<dbReference type="Proteomes" id="UP000590811">
    <property type="component" value="Unassembled WGS sequence"/>
</dbReference>
<dbReference type="AlphaFoldDB" id="A0A839PSE6"/>
<sequence>MPDDEVPQSDRHRAFSDEREPAQLPPSAWAPRPGDPVEGPSWPTASGPTALPGMTRPTPTPPAPPTGPAWQTARRSRSSARRGWWWAAGAFVALGMWTAGNSGTDHGTFDGGVGMGGVQCDADASGNIVQDSPECRELARTMGGSSVDDGTGRPTVVDPATVVGAVPSSGASISTVIVAEGSVAATPVDIEVTERGQRRTQQVTLPYTERVGSPSEPATLTRSQGSVTARVDASQGAGLSAGDVLQCQVRVDGALVSLQTAAVSDGPGELLTVTCTVPLSRAR</sequence>